<protein>
    <submittedName>
        <fullName evidence="1">Uncharacterized protein</fullName>
    </submittedName>
</protein>
<gene>
    <name evidence="1" type="ORF">QRO08_16750</name>
</gene>
<evidence type="ECO:0000313" key="1">
    <source>
        <dbReference type="EMBL" id="WIY47478.1"/>
    </source>
</evidence>
<organism evidence="1 2">
    <name type="scientific">Paracidovorax citrulli</name>
    <name type="common">Acidovorax citrulli</name>
    <dbReference type="NCBI Taxonomy" id="80869"/>
    <lineage>
        <taxon>Bacteria</taxon>
        <taxon>Pseudomonadati</taxon>
        <taxon>Pseudomonadota</taxon>
        <taxon>Betaproteobacteria</taxon>
        <taxon>Burkholderiales</taxon>
        <taxon>Comamonadaceae</taxon>
        <taxon>Paracidovorax</taxon>
    </lineage>
</organism>
<dbReference type="RefSeq" id="WP_133246163.1">
    <property type="nucleotide sequence ID" value="NZ_CP023687.1"/>
</dbReference>
<accession>A0ABY9AL17</accession>
<dbReference type="Proteomes" id="UP001242732">
    <property type="component" value="Chromosome"/>
</dbReference>
<keyword evidence="2" id="KW-1185">Reference proteome</keyword>
<name>A0ABY9AL17_PARCI</name>
<proteinExistence type="predicted"/>
<dbReference type="EMBL" id="CP127363">
    <property type="protein sequence ID" value="WIY47478.1"/>
    <property type="molecule type" value="Genomic_DNA"/>
</dbReference>
<sequence>MCTASTSAPVRGPAYIDLERFDVPLPEHPQAPADAKFWADAARWKLVLLQTQLRLMDQVHRGPGVPSALAHTLDFAEILITDSITVSIDHHEDLGGQEGHALRLQLEGLQRLQGRPATAGAIARAETEGLTDLQKTGGEG</sequence>
<reference evidence="1 2" key="1">
    <citation type="submission" date="2023-06" db="EMBL/GenBank/DDBJ databases">
        <authorList>
            <person name="Ham H."/>
            <person name="Park D.S."/>
        </authorList>
    </citation>
    <scope>NUCLEOTIDE SEQUENCE [LARGE SCALE GENOMIC DNA]</scope>
    <source>
        <strain evidence="1 2">KACC 17005</strain>
    </source>
</reference>
<evidence type="ECO:0000313" key="2">
    <source>
        <dbReference type="Proteomes" id="UP001242732"/>
    </source>
</evidence>